<evidence type="ECO:0000313" key="2">
    <source>
        <dbReference type="EMBL" id="KAG2502185.1"/>
    </source>
</evidence>
<dbReference type="PANTHER" id="PTHR36769">
    <property type="entry name" value="2,3-BISPHOSPHOGLYCERATE-DEPENDENT PHOSPHOGLYCERATE MUTASE"/>
    <property type="match status" value="1"/>
</dbReference>
<dbReference type="Pfam" id="PF09495">
    <property type="entry name" value="DUF2462"/>
    <property type="match status" value="1"/>
</dbReference>
<proteinExistence type="predicted"/>
<dbReference type="PANTHER" id="PTHR36769:SF1">
    <property type="entry name" value="2,3-BISPHOSPHOGLYCERATE-DEPENDENT PHOSPHOGLYCERATE MUTASE"/>
    <property type="match status" value="1"/>
</dbReference>
<gene>
    <name evidence="2" type="ORF">HYH03_000672</name>
</gene>
<dbReference type="Proteomes" id="UP000612055">
    <property type="component" value="Unassembled WGS sequence"/>
</dbReference>
<name>A0A835YG43_9CHLO</name>
<keyword evidence="3" id="KW-1185">Reference proteome</keyword>
<organism evidence="2 3">
    <name type="scientific">Edaphochlamys debaryana</name>
    <dbReference type="NCBI Taxonomy" id="47281"/>
    <lineage>
        <taxon>Eukaryota</taxon>
        <taxon>Viridiplantae</taxon>
        <taxon>Chlorophyta</taxon>
        <taxon>core chlorophytes</taxon>
        <taxon>Chlorophyceae</taxon>
        <taxon>CS clade</taxon>
        <taxon>Chlamydomonadales</taxon>
        <taxon>Chlamydomonadales incertae sedis</taxon>
        <taxon>Edaphochlamys</taxon>
    </lineage>
</organism>
<dbReference type="AlphaFoldDB" id="A0A835YG43"/>
<evidence type="ECO:0000313" key="3">
    <source>
        <dbReference type="Proteomes" id="UP000612055"/>
    </source>
</evidence>
<evidence type="ECO:0000256" key="1">
    <source>
        <dbReference type="SAM" id="MobiDB-lite"/>
    </source>
</evidence>
<protein>
    <submittedName>
        <fullName evidence="2">Uncharacterized protein</fullName>
    </submittedName>
</protein>
<comment type="caution">
    <text evidence="2">The sequence shown here is derived from an EMBL/GenBank/DDBJ whole genome shotgun (WGS) entry which is preliminary data.</text>
</comment>
<feature type="region of interest" description="Disordered" evidence="1">
    <location>
        <begin position="63"/>
        <end position="107"/>
    </location>
</feature>
<dbReference type="InterPro" id="IPR019034">
    <property type="entry name" value="UPF0390"/>
</dbReference>
<accession>A0A835YG43</accession>
<dbReference type="EMBL" id="JAEHOE010000001">
    <property type="protein sequence ID" value="KAG2502185.1"/>
    <property type="molecule type" value="Genomic_DNA"/>
</dbReference>
<feature type="compositionally biased region" description="Basic residues" evidence="1">
    <location>
        <begin position="21"/>
        <end position="30"/>
    </location>
</feature>
<dbReference type="OrthoDB" id="511222at2759"/>
<reference evidence="2" key="1">
    <citation type="journal article" date="2020" name="bioRxiv">
        <title>Comparative genomics of Chlamydomonas.</title>
        <authorList>
            <person name="Craig R.J."/>
            <person name="Hasan A.R."/>
            <person name="Ness R.W."/>
            <person name="Keightley P.D."/>
        </authorList>
    </citation>
    <scope>NUCLEOTIDE SEQUENCE</scope>
    <source>
        <strain evidence="2">CCAP 11/70</strain>
    </source>
</reference>
<sequence length="107" mass="11508">MPQGALKAKKTIVKKKEAANRHGKAAVTRKGKFDKPPKKGKALEAYNESQDLTKAINKRNEGNAAGVAESKGGKLKMIKAPPPILAPKHKKVAEKAQPEPEADEMSD</sequence>
<feature type="region of interest" description="Disordered" evidence="1">
    <location>
        <begin position="1"/>
        <end position="40"/>
    </location>
</feature>